<keyword evidence="5 7" id="KW-1133">Transmembrane helix</keyword>
<dbReference type="CDD" id="cd06261">
    <property type="entry name" value="TM_PBP2"/>
    <property type="match status" value="1"/>
</dbReference>
<keyword evidence="6 7" id="KW-0472">Membrane</keyword>
<feature type="transmembrane region" description="Helical" evidence="7">
    <location>
        <begin position="41"/>
        <end position="59"/>
    </location>
</feature>
<dbReference type="Gene3D" id="1.10.3720.10">
    <property type="entry name" value="MetI-like"/>
    <property type="match status" value="1"/>
</dbReference>
<keyword evidence="2 7" id="KW-0813">Transport</keyword>
<organism evidence="9 10">
    <name type="scientific">Roseiconus nitratireducens</name>
    <dbReference type="NCBI Taxonomy" id="2605748"/>
    <lineage>
        <taxon>Bacteria</taxon>
        <taxon>Pseudomonadati</taxon>
        <taxon>Planctomycetota</taxon>
        <taxon>Planctomycetia</taxon>
        <taxon>Pirellulales</taxon>
        <taxon>Pirellulaceae</taxon>
        <taxon>Roseiconus</taxon>
    </lineage>
</organism>
<feature type="domain" description="ABC transmembrane type-1" evidence="8">
    <location>
        <begin position="159"/>
        <end position="356"/>
    </location>
</feature>
<evidence type="ECO:0000256" key="4">
    <source>
        <dbReference type="ARBA" id="ARBA00022692"/>
    </source>
</evidence>
<dbReference type="PANTHER" id="PTHR30151:SF7">
    <property type="entry name" value="NITRATE IMPORT PERMEASE PROTEIN NRTB"/>
    <property type="match status" value="1"/>
</dbReference>
<evidence type="ECO:0000256" key="5">
    <source>
        <dbReference type="ARBA" id="ARBA00022989"/>
    </source>
</evidence>
<feature type="transmembrane region" description="Helical" evidence="7">
    <location>
        <begin position="166"/>
        <end position="192"/>
    </location>
</feature>
<evidence type="ECO:0000256" key="1">
    <source>
        <dbReference type="ARBA" id="ARBA00004651"/>
    </source>
</evidence>
<sequence length="371" mass="40211">MNVRGNALKFCKVAGLPVLEPFVRLLAGEDPKEQLAGITKFVVLPVFTVLIFLGLWSLAAKTIVTGSARLPGPKATWDAGVELFEMHRQQKAADSAMRQEKLTQAVQSMAKAKVLEQAAAEKTGSAKEEMLASALTYKQDAVRAANFVPSSAPTFVDQIITSLKTVFFGFAIATLIAVPLGVLCGMSPWFNAALTPFIQVFKPVSPLAWLPLAGLVIIWAYSGVNQEDTYFQKAFLISAVTVSLCSLWPTLVNTTLGVASVDKDYMNVAKVLKLSWPQQLFKIILPASLPLMFAGLRISLGVGWMVLIAADMLAQNPGLGKFVWDEFQNGSSQTYARIAFSVIVIGVIGLMLDRIMIFLRNLVSFGNPHAA</sequence>
<evidence type="ECO:0000256" key="2">
    <source>
        <dbReference type="ARBA" id="ARBA00022448"/>
    </source>
</evidence>
<keyword evidence="10" id="KW-1185">Reference proteome</keyword>
<comment type="caution">
    <text evidence="9">The sequence shown here is derived from an EMBL/GenBank/DDBJ whole genome shotgun (WGS) entry which is preliminary data.</text>
</comment>
<dbReference type="EMBL" id="VWOX01000017">
    <property type="protein sequence ID" value="KAA5539706.1"/>
    <property type="molecule type" value="Genomic_DNA"/>
</dbReference>
<gene>
    <name evidence="9" type="ORF">FYK55_23160</name>
</gene>
<proteinExistence type="inferred from homology"/>
<feature type="transmembrane region" description="Helical" evidence="7">
    <location>
        <begin position="204"/>
        <end position="222"/>
    </location>
</feature>
<name>A0A5M6CXP0_9BACT</name>
<evidence type="ECO:0000313" key="10">
    <source>
        <dbReference type="Proteomes" id="UP000324479"/>
    </source>
</evidence>
<dbReference type="SUPFAM" id="SSF161098">
    <property type="entry name" value="MetI-like"/>
    <property type="match status" value="1"/>
</dbReference>
<dbReference type="InterPro" id="IPR000515">
    <property type="entry name" value="MetI-like"/>
</dbReference>
<dbReference type="RefSeq" id="WP_150079015.1">
    <property type="nucleotide sequence ID" value="NZ_VWOX01000017.1"/>
</dbReference>
<dbReference type="GO" id="GO:0055085">
    <property type="term" value="P:transmembrane transport"/>
    <property type="evidence" value="ECO:0007669"/>
    <property type="project" value="InterPro"/>
</dbReference>
<protein>
    <submittedName>
        <fullName evidence="9">ABC transporter permease</fullName>
    </submittedName>
</protein>
<comment type="similarity">
    <text evidence="7">Belongs to the binding-protein-dependent transport system permease family.</text>
</comment>
<dbReference type="AlphaFoldDB" id="A0A5M6CXP0"/>
<feature type="transmembrane region" description="Helical" evidence="7">
    <location>
        <begin position="234"/>
        <end position="259"/>
    </location>
</feature>
<evidence type="ECO:0000256" key="7">
    <source>
        <dbReference type="RuleBase" id="RU363032"/>
    </source>
</evidence>
<dbReference type="GO" id="GO:0005886">
    <property type="term" value="C:plasma membrane"/>
    <property type="evidence" value="ECO:0007669"/>
    <property type="project" value="UniProtKB-SubCell"/>
</dbReference>
<dbReference type="PANTHER" id="PTHR30151">
    <property type="entry name" value="ALKANE SULFONATE ABC TRANSPORTER-RELATED, MEMBRANE SUBUNIT"/>
    <property type="match status" value="1"/>
</dbReference>
<evidence type="ECO:0000259" key="8">
    <source>
        <dbReference type="PROSITE" id="PS50928"/>
    </source>
</evidence>
<feature type="transmembrane region" description="Helical" evidence="7">
    <location>
        <begin position="334"/>
        <end position="352"/>
    </location>
</feature>
<keyword evidence="4 7" id="KW-0812">Transmembrane</keyword>
<dbReference type="InterPro" id="IPR035906">
    <property type="entry name" value="MetI-like_sf"/>
</dbReference>
<dbReference type="PROSITE" id="PS50928">
    <property type="entry name" value="ABC_TM1"/>
    <property type="match status" value="1"/>
</dbReference>
<evidence type="ECO:0000256" key="3">
    <source>
        <dbReference type="ARBA" id="ARBA00022475"/>
    </source>
</evidence>
<feature type="transmembrane region" description="Helical" evidence="7">
    <location>
        <begin position="280"/>
        <end position="310"/>
    </location>
</feature>
<accession>A0A5M6CXP0</accession>
<keyword evidence="3" id="KW-1003">Cell membrane</keyword>
<dbReference type="Proteomes" id="UP000324479">
    <property type="component" value="Unassembled WGS sequence"/>
</dbReference>
<dbReference type="Pfam" id="PF00528">
    <property type="entry name" value="BPD_transp_1"/>
    <property type="match status" value="1"/>
</dbReference>
<evidence type="ECO:0000313" key="9">
    <source>
        <dbReference type="EMBL" id="KAA5539706.1"/>
    </source>
</evidence>
<evidence type="ECO:0000256" key="6">
    <source>
        <dbReference type="ARBA" id="ARBA00023136"/>
    </source>
</evidence>
<comment type="subcellular location">
    <subcellularLocation>
        <location evidence="1 7">Cell membrane</location>
        <topology evidence="1 7">Multi-pass membrane protein</topology>
    </subcellularLocation>
</comment>
<reference evidence="9 10" key="1">
    <citation type="submission" date="2019-08" db="EMBL/GenBank/DDBJ databases">
        <authorList>
            <person name="Dhanesh K."/>
            <person name="Kumar G."/>
            <person name="Sasikala C."/>
            <person name="Venkata Ramana C."/>
        </authorList>
    </citation>
    <scope>NUCLEOTIDE SEQUENCE [LARGE SCALE GENOMIC DNA]</scope>
    <source>
        <strain evidence="9 10">JC645</strain>
    </source>
</reference>